<dbReference type="EMBL" id="CASHSV030000206">
    <property type="protein sequence ID" value="CAJ2652766.1"/>
    <property type="molecule type" value="Genomic_DNA"/>
</dbReference>
<comment type="caution">
    <text evidence="1">The sequence shown here is derived from an EMBL/GenBank/DDBJ whole genome shotgun (WGS) entry which is preliminary data.</text>
</comment>
<sequence length="645" mass="74551">MTLILIQIQRSLMHTKVWRFVGFASAVVGLVCYALSSSFNHLFGNWTLLKIILYTVFSFIICLVILYTNIWSHSRSLRFKAHTAFLVLTITSVYSFYFDKVMNGKPDVYSLISCAAFAIMSLSLSWQTQSGFEVDLLYFFLGCLIVLLMKVRLQLFILGAGLSYSLIILRSFVSSTQDIVYSELEHESSVIIEVNSLQQLASTDIPSTIEQLRSYLNTLQQKNLNLVDILLKHVNEYGDSELMSFGPNFMINELQPELINYLHETAKLMVRAGFEEEFSKVRYVDTVIKRWITASEIALKILFPFEQRLCDHVFSGFTSSATRCFTEVFHGTTFQLLNFADEVAHGSPSIWRLFKMLAIFETLHYLIPKFQLCPDSLVNEAAVTVQNRLGIAISELFVKLNYLIFRVPAAKKVAPSDGRVHPMTVQIISYLASACRSRHTLEQILQEYPKVNNGVVVKVSFIAHMQWILDILEKRLKAKSKDYKNPALGYLFMMNNRSHIEAIITSWDLETIFGDDWFKKYQAKIQQDFDLYQRNSWNKVLEFLKLDNNDFVAPDDNVTSELLKEKLKLFNKHFDEMYRVQSTWSVYDKKLKEEIIISVGNTLLPVYGIFIGRFRDCFGVHANEYIEYGMFEIQDRLNNLFLGKR</sequence>
<gene>
    <name evidence="1" type="ORF">MILVUS5_LOCUS20201</name>
</gene>
<proteinExistence type="predicted"/>
<protein>
    <submittedName>
        <fullName evidence="1">Uncharacterized protein</fullName>
    </submittedName>
</protein>
<name>A0ACB0K6C5_TRIPR</name>
<keyword evidence="2" id="KW-1185">Reference proteome</keyword>
<evidence type="ECO:0000313" key="2">
    <source>
        <dbReference type="Proteomes" id="UP001177021"/>
    </source>
</evidence>
<evidence type="ECO:0000313" key="1">
    <source>
        <dbReference type="EMBL" id="CAJ2652766.1"/>
    </source>
</evidence>
<reference evidence="1" key="1">
    <citation type="submission" date="2023-10" db="EMBL/GenBank/DDBJ databases">
        <authorList>
            <person name="Rodriguez Cubillos JULIANA M."/>
            <person name="De Vega J."/>
        </authorList>
    </citation>
    <scope>NUCLEOTIDE SEQUENCE</scope>
</reference>
<dbReference type="Proteomes" id="UP001177021">
    <property type="component" value="Unassembled WGS sequence"/>
</dbReference>
<organism evidence="1 2">
    <name type="scientific">Trifolium pratense</name>
    <name type="common">Red clover</name>
    <dbReference type="NCBI Taxonomy" id="57577"/>
    <lineage>
        <taxon>Eukaryota</taxon>
        <taxon>Viridiplantae</taxon>
        <taxon>Streptophyta</taxon>
        <taxon>Embryophyta</taxon>
        <taxon>Tracheophyta</taxon>
        <taxon>Spermatophyta</taxon>
        <taxon>Magnoliopsida</taxon>
        <taxon>eudicotyledons</taxon>
        <taxon>Gunneridae</taxon>
        <taxon>Pentapetalae</taxon>
        <taxon>rosids</taxon>
        <taxon>fabids</taxon>
        <taxon>Fabales</taxon>
        <taxon>Fabaceae</taxon>
        <taxon>Papilionoideae</taxon>
        <taxon>50 kb inversion clade</taxon>
        <taxon>NPAAA clade</taxon>
        <taxon>Hologalegina</taxon>
        <taxon>IRL clade</taxon>
        <taxon>Trifolieae</taxon>
        <taxon>Trifolium</taxon>
    </lineage>
</organism>
<accession>A0ACB0K6C5</accession>